<evidence type="ECO:0000256" key="1">
    <source>
        <dbReference type="SAM" id="MobiDB-lite"/>
    </source>
</evidence>
<protein>
    <submittedName>
        <fullName evidence="2">Uncharacterized protein</fullName>
    </submittedName>
</protein>
<evidence type="ECO:0000313" key="3">
    <source>
        <dbReference type="Proteomes" id="UP001233999"/>
    </source>
</evidence>
<accession>A0AAD8A7C9</accession>
<dbReference type="Proteomes" id="UP001233999">
    <property type="component" value="Unassembled WGS sequence"/>
</dbReference>
<sequence length="76" mass="8552">ELIRKFIGPPTEGGREGGRNSSSDRHNIDRREITEDESCQGLENFFSARRMCLRPQGFYTNISANFVRASQSPGGF</sequence>
<feature type="compositionally biased region" description="Basic and acidic residues" evidence="1">
    <location>
        <begin position="13"/>
        <end position="33"/>
    </location>
</feature>
<feature type="region of interest" description="Disordered" evidence="1">
    <location>
        <begin position="1"/>
        <end position="34"/>
    </location>
</feature>
<feature type="non-terminal residue" evidence="2">
    <location>
        <position position="1"/>
    </location>
</feature>
<comment type="caution">
    <text evidence="2">The sequence shown here is derived from an EMBL/GenBank/DDBJ whole genome shotgun (WGS) entry which is preliminary data.</text>
</comment>
<proteinExistence type="predicted"/>
<organism evidence="2 3">
    <name type="scientific">Diploptera punctata</name>
    <name type="common">Pacific beetle cockroach</name>
    <dbReference type="NCBI Taxonomy" id="6984"/>
    <lineage>
        <taxon>Eukaryota</taxon>
        <taxon>Metazoa</taxon>
        <taxon>Ecdysozoa</taxon>
        <taxon>Arthropoda</taxon>
        <taxon>Hexapoda</taxon>
        <taxon>Insecta</taxon>
        <taxon>Pterygota</taxon>
        <taxon>Neoptera</taxon>
        <taxon>Polyneoptera</taxon>
        <taxon>Dictyoptera</taxon>
        <taxon>Blattodea</taxon>
        <taxon>Blaberoidea</taxon>
        <taxon>Blaberidae</taxon>
        <taxon>Diplopterinae</taxon>
        <taxon>Diploptera</taxon>
    </lineage>
</organism>
<keyword evidence="3" id="KW-1185">Reference proteome</keyword>
<evidence type="ECO:0000313" key="2">
    <source>
        <dbReference type="EMBL" id="KAJ9593840.1"/>
    </source>
</evidence>
<dbReference type="EMBL" id="JASPKZ010003197">
    <property type="protein sequence ID" value="KAJ9593840.1"/>
    <property type="molecule type" value="Genomic_DNA"/>
</dbReference>
<feature type="non-terminal residue" evidence="2">
    <location>
        <position position="76"/>
    </location>
</feature>
<dbReference type="AlphaFoldDB" id="A0AAD8A7C9"/>
<gene>
    <name evidence="2" type="ORF">L9F63_027515</name>
</gene>
<name>A0AAD8A7C9_DIPPU</name>
<reference evidence="2" key="1">
    <citation type="journal article" date="2023" name="IScience">
        <title>Live-bearing cockroach genome reveals convergent evolutionary mechanisms linked to viviparity in insects and beyond.</title>
        <authorList>
            <person name="Fouks B."/>
            <person name="Harrison M.C."/>
            <person name="Mikhailova A.A."/>
            <person name="Marchal E."/>
            <person name="English S."/>
            <person name="Carruthers M."/>
            <person name="Jennings E.C."/>
            <person name="Chiamaka E.L."/>
            <person name="Frigard R.A."/>
            <person name="Pippel M."/>
            <person name="Attardo G.M."/>
            <person name="Benoit J.B."/>
            <person name="Bornberg-Bauer E."/>
            <person name="Tobe S.S."/>
        </authorList>
    </citation>
    <scope>NUCLEOTIDE SEQUENCE</scope>
    <source>
        <strain evidence="2">Stay&amp;Tobe</strain>
    </source>
</reference>
<reference evidence="2" key="2">
    <citation type="submission" date="2023-05" db="EMBL/GenBank/DDBJ databases">
        <authorList>
            <person name="Fouks B."/>
        </authorList>
    </citation>
    <scope>NUCLEOTIDE SEQUENCE</scope>
    <source>
        <strain evidence="2">Stay&amp;Tobe</strain>
        <tissue evidence="2">Testes</tissue>
    </source>
</reference>